<feature type="region of interest" description="Disordered" evidence="1">
    <location>
        <begin position="1"/>
        <end position="27"/>
    </location>
</feature>
<dbReference type="Proteomes" id="UP000299102">
    <property type="component" value="Unassembled WGS sequence"/>
</dbReference>
<gene>
    <name evidence="2" type="ORF">EVAR_207_1</name>
</gene>
<keyword evidence="3" id="KW-1185">Reference proteome</keyword>
<protein>
    <submittedName>
        <fullName evidence="2">Uncharacterized protein</fullName>
    </submittedName>
</protein>
<evidence type="ECO:0000313" key="3">
    <source>
        <dbReference type="Proteomes" id="UP000299102"/>
    </source>
</evidence>
<evidence type="ECO:0000256" key="1">
    <source>
        <dbReference type="SAM" id="MobiDB-lite"/>
    </source>
</evidence>
<evidence type="ECO:0000313" key="2">
    <source>
        <dbReference type="EMBL" id="GBO98694.1"/>
    </source>
</evidence>
<comment type="caution">
    <text evidence="2">The sequence shown here is derived from an EMBL/GenBank/DDBJ whole genome shotgun (WGS) entry which is preliminary data.</text>
</comment>
<name>A0A4C1S908_EUMVA</name>
<sequence>MRAIGKQMVTTAHGHPPSLKGRRVRRLPSKLNGTVVENVCGDESESKAKPGQRLRSINTKEEEIHSKSNLAELVSITRASHPKERAEQQSHSSGLAVIAVRTGYCSIGKQLAYNFSVATLKSFSCHFWIQKWQDHCRDYSDGCRTLAAPGLELLIDPGTGRKFTTKPPENATRLRIVKERT</sequence>
<accession>A0A4C1S908</accession>
<dbReference type="AlphaFoldDB" id="A0A4C1S908"/>
<dbReference type="EMBL" id="BGZK01000001">
    <property type="protein sequence ID" value="GBO98694.1"/>
    <property type="molecule type" value="Genomic_DNA"/>
</dbReference>
<feature type="region of interest" description="Disordered" evidence="1">
    <location>
        <begin position="41"/>
        <end position="62"/>
    </location>
</feature>
<reference evidence="2 3" key="1">
    <citation type="journal article" date="2019" name="Commun. Biol.">
        <title>The bagworm genome reveals a unique fibroin gene that provides high tensile strength.</title>
        <authorList>
            <person name="Kono N."/>
            <person name="Nakamura H."/>
            <person name="Ohtoshi R."/>
            <person name="Tomita M."/>
            <person name="Numata K."/>
            <person name="Arakawa K."/>
        </authorList>
    </citation>
    <scope>NUCLEOTIDE SEQUENCE [LARGE SCALE GENOMIC DNA]</scope>
</reference>
<organism evidence="2 3">
    <name type="scientific">Eumeta variegata</name>
    <name type="common">Bagworm moth</name>
    <name type="synonym">Eumeta japonica</name>
    <dbReference type="NCBI Taxonomy" id="151549"/>
    <lineage>
        <taxon>Eukaryota</taxon>
        <taxon>Metazoa</taxon>
        <taxon>Ecdysozoa</taxon>
        <taxon>Arthropoda</taxon>
        <taxon>Hexapoda</taxon>
        <taxon>Insecta</taxon>
        <taxon>Pterygota</taxon>
        <taxon>Neoptera</taxon>
        <taxon>Endopterygota</taxon>
        <taxon>Lepidoptera</taxon>
        <taxon>Glossata</taxon>
        <taxon>Ditrysia</taxon>
        <taxon>Tineoidea</taxon>
        <taxon>Psychidae</taxon>
        <taxon>Oiketicinae</taxon>
        <taxon>Eumeta</taxon>
    </lineage>
</organism>
<proteinExistence type="predicted"/>